<dbReference type="Gene3D" id="3.30.1600.10">
    <property type="entry name" value="SIR2/SIRT2 'Small Domain"/>
    <property type="match status" value="1"/>
</dbReference>
<dbReference type="HAMAP" id="MF_01121">
    <property type="entry name" value="Sirtuin_ClassIII"/>
    <property type="match status" value="1"/>
</dbReference>
<dbReference type="PROSITE" id="PS50305">
    <property type="entry name" value="SIRTUIN"/>
    <property type="match status" value="1"/>
</dbReference>
<dbReference type="EMBL" id="JAYFUM010000028">
    <property type="protein sequence ID" value="MEA5141502.1"/>
    <property type="molecule type" value="Genomic_DNA"/>
</dbReference>
<dbReference type="Pfam" id="PF02146">
    <property type="entry name" value="SIR2"/>
    <property type="match status" value="1"/>
</dbReference>
<feature type="binding site" evidence="3">
    <location>
        <begin position="174"/>
        <end position="176"/>
    </location>
    <ligand>
        <name>NAD(+)</name>
        <dbReference type="ChEBI" id="CHEBI:57540"/>
    </ligand>
</feature>
<dbReference type="EC" id="2.3.1.286" evidence="3"/>
<dbReference type="PANTHER" id="PTHR11085">
    <property type="entry name" value="NAD-DEPENDENT PROTEIN DEACYLASE SIRTUIN-5, MITOCHONDRIAL-RELATED"/>
    <property type="match status" value="1"/>
</dbReference>
<dbReference type="RefSeq" id="WP_323298658.1">
    <property type="nucleotide sequence ID" value="NZ_JAYFUM010000028.1"/>
</dbReference>
<dbReference type="Gene3D" id="3.40.50.1220">
    <property type="entry name" value="TPP-binding domain"/>
    <property type="match status" value="1"/>
</dbReference>
<keyword evidence="7" id="KW-1185">Reference proteome</keyword>
<comment type="catalytic activity">
    <reaction evidence="3">
        <text>N(6)-acetyl-L-lysyl-[protein] + NAD(+) + H2O = 2''-O-acetyl-ADP-D-ribose + nicotinamide + L-lysyl-[protein]</text>
        <dbReference type="Rhea" id="RHEA:43636"/>
        <dbReference type="Rhea" id="RHEA-COMP:9752"/>
        <dbReference type="Rhea" id="RHEA-COMP:10731"/>
        <dbReference type="ChEBI" id="CHEBI:15377"/>
        <dbReference type="ChEBI" id="CHEBI:17154"/>
        <dbReference type="ChEBI" id="CHEBI:29969"/>
        <dbReference type="ChEBI" id="CHEBI:57540"/>
        <dbReference type="ChEBI" id="CHEBI:61930"/>
        <dbReference type="ChEBI" id="CHEBI:83767"/>
        <dbReference type="EC" id="2.3.1.286"/>
    </reaction>
</comment>
<dbReference type="InterPro" id="IPR003000">
    <property type="entry name" value="Sirtuin"/>
</dbReference>
<dbReference type="InterPro" id="IPR050134">
    <property type="entry name" value="NAD-dep_sirtuin_deacylases"/>
</dbReference>
<dbReference type="InterPro" id="IPR029035">
    <property type="entry name" value="DHS-like_NAD/FAD-binding_dom"/>
</dbReference>
<comment type="caution">
    <text evidence="6">The sequence shown here is derived from an EMBL/GenBank/DDBJ whole genome shotgun (WGS) entry which is preliminary data.</text>
</comment>
<sequence>MKASKKKLVVLTGAGISAESGIPTFRASDGLWENHAIEDVATPEGFRKNPALVLRFYNERRAKLDQVEPNEGHKILARLEKYFDVQIITQNVDNLHERAGSKKVLHLHGELTKARSTVDSSLVYEIGTKAINLGDKCEKGSQLRPHIVWFHEDVPLIETAVKLTEEADIFVVVGTSLQVYPAAGLVNYVAGFVPIYIIDPKKPAVSTRKNMIFVEEIGSVGLAKLWDILVNDKPTH</sequence>
<dbReference type="InterPro" id="IPR026591">
    <property type="entry name" value="Sirtuin_cat_small_dom_sf"/>
</dbReference>
<accession>A0ABU5QG46</accession>
<feature type="binding site" evidence="3">
    <location>
        <begin position="90"/>
        <end position="93"/>
    </location>
    <ligand>
        <name>NAD(+)</name>
        <dbReference type="ChEBI" id="CHEBI:57540"/>
    </ligand>
</feature>
<evidence type="ECO:0000256" key="2">
    <source>
        <dbReference type="ARBA" id="ARBA00023027"/>
    </source>
</evidence>
<comment type="caution">
    <text evidence="3 4">Lacks conserved residue(s) required for the propagation of feature annotation.</text>
</comment>
<evidence type="ECO:0000256" key="1">
    <source>
        <dbReference type="ARBA" id="ARBA00022679"/>
    </source>
</evidence>
<keyword evidence="3" id="KW-0963">Cytoplasm</keyword>
<evidence type="ECO:0000259" key="5">
    <source>
        <dbReference type="PROSITE" id="PS50305"/>
    </source>
</evidence>
<gene>
    <name evidence="3" type="primary">cobB</name>
    <name evidence="6" type="ORF">VB248_20275</name>
</gene>
<feature type="binding site" evidence="3">
    <location>
        <begin position="13"/>
        <end position="32"/>
    </location>
    <ligand>
        <name>NAD(+)</name>
        <dbReference type="ChEBI" id="CHEBI:57540"/>
    </ligand>
</feature>
<evidence type="ECO:0000256" key="4">
    <source>
        <dbReference type="PROSITE-ProRule" id="PRU00236"/>
    </source>
</evidence>
<feature type="active site" description="Proton acceptor" evidence="3">
    <location>
        <position position="108"/>
    </location>
</feature>
<name>A0ABU5QG46_9BACT</name>
<dbReference type="Proteomes" id="UP001302949">
    <property type="component" value="Unassembled WGS sequence"/>
</dbReference>
<feature type="binding site" evidence="3">
    <location>
        <position position="217"/>
    </location>
    <ligand>
        <name>NAD(+)</name>
        <dbReference type="ChEBI" id="CHEBI:57540"/>
    </ligand>
</feature>
<evidence type="ECO:0000313" key="7">
    <source>
        <dbReference type="Proteomes" id="UP001302949"/>
    </source>
</evidence>
<reference evidence="6 7" key="1">
    <citation type="submission" date="2023-12" db="EMBL/GenBank/DDBJ databases">
        <title>Novel species of the genus Arcicella isolated from rivers.</title>
        <authorList>
            <person name="Lu H."/>
        </authorList>
    </citation>
    <scope>NUCLEOTIDE SEQUENCE [LARGE SCALE GENOMIC DNA]</scope>
    <source>
        <strain evidence="6 7">KCTC 23307</strain>
    </source>
</reference>
<keyword evidence="1" id="KW-0808">Transferase</keyword>
<comment type="subcellular location">
    <subcellularLocation>
        <location evidence="3">Cytoplasm</location>
    </subcellularLocation>
</comment>
<comment type="domain">
    <text evidence="3">2 residues (Tyr-57 and Arg-60) present in a large hydrophobic pocket are probably involved in substrate specificity. They are important for desuccinylation activity, but dispensable for deacetylation activity.</text>
</comment>
<feature type="domain" description="Deacetylase sirtuin-type" evidence="5">
    <location>
        <begin position="1"/>
        <end position="236"/>
    </location>
</feature>
<organism evidence="6 7">
    <name type="scientific">Arcicella rigui</name>
    <dbReference type="NCBI Taxonomy" id="797020"/>
    <lineage>
        <taxon>Bacteria</taxon>
        <taxon>Pseudomonadati</taxon>
        <taxon>Bacteroidota</taxon>
        <taxon>Cytophagia</taxon>
        <taxon>Cytophagales</taxon>
        <taxon>Flectobacillaceae</taxon>
        <taxon>Arcicella</taxon>
    </lineage>
</organism>
<protein>
    <recommendedName>
        <fullName evidence="3">NAD-dependent protein deacylase</fullName>
        <ecNumber evidence="3">2.3.1.286</ecNumber>
    </recommendedName>
    <alternativeName>
        <fullName evidence="3">Regulatory protein SIR2 homolog</fullName>
    </alternativeName>
</protein>
<dbReference type="CDD" id="cd01412">
    <property type="entry name" value="SIRT5_Af1_CobB"/>
    <property type="match status" value="1"/>
</dbReference>
<feature type="binding site" evidence="3">
    <location>
        <position position="57"/>
    </location>
    <ligand>
        <name>substrate</name>
    </ligand>
</feature>
<dbReference type="PANTHER" id="PTHR11085:SF4">
    <property type="entry name" value="NAD-DEPENDENT PROTEIN DEACYLASE"/>
    <property type="match status" value="1"/>
</dbReference>
<dbReference type="SUPFAM" id="SSF52467">
    <property type="entry name" value="DHS-like NAD/FAD-binding domain"/>
    <property type="match status" value="1"/>
</dbReference>
<evidence type="ECO:0000256" key="3">
    <source>
        <dbReference type="HAMAP-Rule" id="MF_01121"/>
    </source>
</evidence>
<proteinExistence type="inferred from homology"/>
<feature type="binding site" evidence="3">
    <location>
        <position position="60"/>
    </location>
    <ligand>
        <name>substrate</name>
    </ligand>
</feature>
<dbReference type="InterPro" id="IPR026590">
    <property type="entry name" value="Ssirtuin_cat_dom"/>
</dbReference>
<keyword evidence="2 3" id="KW-0520">NAD</keyword>
<evidence type="ECO:0000313" key="6">
    <source>
        <dbReference type="EMBL" id="MEA5141502.1"/>
    </source>
</evidence>
<comment type="catalytic activity">
    <reaction evidence="3">
        <text>N(6)-succinyl-L-lysyl-[protein] + NAD(+) + H2O = 2''-O-succinyl-ADP-D-ribose + nicotinamide + L-lysyl-[protein]</text>
        <dbReference type="Rhea" id="RHEA:47668"/>
        <dbReference type="Rhea" id="RHEA-COMP:9752"/>
        <dbReference type="Rhea" id="RHEA-COMP:11877"/>
        <dbReference type="ChEBI" id="CHEBI:15377"/>
        <dbReference type="ChEBI" id="CHEBI:17154"/>
        <dbReference type="ChEBI" id="CHEBI:29969"/>
        <dbReference type="ChEBI" id="CHEBI:57540"/>
        <dbReference type="ChEBI" id="CHEBI:87830"/>
        <dbReference type="ChEBI" id="CHEBI:87832"/>
    </reaction>
</comment>
<comment type="similarity">
    <text evidence="3">Belongs to the sirtuin family. Class III subfamily.</text>
</comment>
<comment type="function">
    <text evidence="3">NAD-dependent lysine deacetylase and desuccinylase that specifically removes acetyl and succinyl groups on target proteins. Modulates the activities of several proteins which are inactive in their acylated form.</text>
</comment>
<dbReference type="InterPro" id="IPR027546">
    <property type="entry name" value="Sirtuin_class_III"/>
</dbReference>